<accession>A0A8S3HHI1</accession>
<evidence type="ECO:0000313" key="2">
    <source>
        <dbReference type="EMBL" id="CAF5179723.1"/>
    </source>
</evidence>
<dbReference type="Proteomes" id="UP000681720">
    <property type="component" value="Unassembled WGS sequence"/>
</dbReference>
<reference evidence="2" key="1">
    <citation type="submission" date="2021-02" db="EMBL/GenBank/DDBJ databases">
        <authorList>
            <person name="Nowell W R."/>
        </authorList>
    </citation>
    <scope>NUCLEOTIDE SEQUENCE</scope>
</reference>
<dbReference type="EMBL" id="CAJOBJ010329029">
    <property type="protein sequence ID" value="CAF5179723.1"/>
    <property type="molecule type" value="Genomic_DNA"/>
</dbReference>
<gene>
    <name evidence="2" type="ORF">GIL414_LOCUS68903</name>
</gene>
<feature type="non-terminal residue" evidence="2">
    <location>
        <position position="1"/>
    </location>
</feature>
<dbReference type="AlphaFoldDB" id="A0A8S3HHI1"/>
<evidence type="ECO:0000313" key="3">
    <source>
        <dbReference type="Proteomes" id="UP000681720"/>
    </source>
</evidence>
<feature type="compositionally biased region" description="Polar residues" evidence="1">
    <location>
        <begin position="1"/>
        <end position="20"/>
    </location>
</feature>
<feature type="compositionally biased region" description="Basic and acidic residues" evidence="1">
    <location>
        <begin position="24"/>
        <end position="33"/>
    </location>
</feature>
<feature type="region of interest" description="Disordered" evidence="1">
    <location>
        <begin position="1"/>
        <end position="33"/>
    </location>
</feature>
<evidence type="ECO:0000256" key="1">
    <source>
        <dbReference type="SAM" id="MobiDB-lite"/>
    </source>
</evidence>
<organism evidence="2 3">
    <name type="scientific">Rotaria magnacalcarata</name>
    <dbReference type="NCBI Taxonomy" id="392030"/>
    <lineage>
        <taxon>Eukaryota</taxon>
        <taxon>Metazoa</taxon>
        <taxon>Spiralia</taxon>
        <taxon>Gnathifera</taxon>
        <taxon>Rotifera</taxon>
        <taxon>Eurotatoria</taxon>
        <taxon>Bdelloidea</taxon>
        <taxon>Philodinida</taxon>
        <taxon>Philodinidae</taxon>
        <taxon>Rotaria</taxon>
    </lineage>
</organism>
<sequence length="33" mass="3784">VAQSRHATVSLQNRTNNHHQAFNAREELLNDVL</sequence>
<name>A0A8S3HHI1_9BILA</name>
<proteinExistence type="predicted"/>
<protein>
    <submittedName>
        <fullName evidence="2">Uncharacterized protein</fullName>
    </submittedName>
</protein>
<comment type="caution">
    <text evidence="2">The sequence shown here is derived from an EMBL/GenBank/DDBJ whole genome shotgun (WGS) entry which is preliminary data.</text>
</comment>